<comment type="caution">
    <text evidence="4">The sequence shown here is derived from an EMBL/GenBank/DDBJ whole genome shotgun (WGS) entry which is preliminary data.</text>
</comment>
<evidence type="ECO:0000313" key="4">
    <source>
        <dbReference type="EMBL" id="OTF74348.1"/>
    </source>
</evidence>
<dbReference type="Pfam" id="PF13872">
    <property type="entry name" value="AAA_34"/>
    <property type="match status" value="1"/>
</dbReference>
<feature type="compositionally biased region" description="Polar residues" evidence="2">
    <location>
        <begin position="1"/>
        <end position="10"/>
    </location>
</feature>
<feature type="non-terminal residue" evidence="4">
    <location>
        <position position="1"/>
    </location>
</feature>
<evidence type="ECO:0000259" key="3">
    <source>
        <dbReference type="Pfam" id="PF13872"/>
    </source>
</evidence>
<feature type="non-terminal residue" evidence="4">
    <location>
        <position position="232"/>
    </location>
</feature>
<dbReference type="EMBL" id="MUJZ01047553">
    <property type="protein sequence ID" value="OTF74348.1"/>
    <property type="molecule type" value="Genomic_DNA"/>
</dbReference>
<dbReference type="GO" id="GO:0031490">
    <property type="term" value="F:chromatin DNA binding"/>
    <property type="evidence" value="ECO:0007669"/>
    <property type="project" value="TreeGrafter"/>
</dbReference>
<feature type="region of interest" description="Disordered" evidence="2">
    <location>
        <begin position="1"/>
        <end position="26"/>
    </location>
</feature>
<dbReference type="OrthoDB" id="421838at2759"/>
<dbReference type="AlphaFoldDB" id="A0A1Y3B305"/>
<dbReference type="GO" id="GO:0005634">
    <property type="term" value="C:nucleus"/>
    <property type="evidence" value="ECO:0007669"/>
    <property type="project" value="TreeGrafter"/>
</dbReference>
<evidence type="ECO:0000313" key="5">
    <source>
        <dbReference type="Proteomes" id="UP000194236"/>
    </source>
</evidence>
<evidence type="ECO:0000256" key="2">
    <source>
        <dbReference type="SAM" id="MobiDB-lite"/>
    </source>
</evidence>
<dbReference type="GO" id="GO:0006355">
    <property type="term" value="P:regulation of DNA-templated transcription"/>
    <property type="evidence" value="ECO:0007669"/>
    <property type="project" value="InterPro"/>
</dbReference>
<gene>
    <name evidence="4" type="ORF">BLA29_010319</name>
</gene>
<dbReference type="InterPro" id="IPR027417">
    <property type="entry name" value="P-loop_NTPase"/>
</dbReference>
<accession>A0A1Y3B305</accession>
<dbReference type="GO" id="GO:0042393">
    <property type="term" value="F:histone binding"/>
    <property type="evidence" value="ECO:0007669"/>
    <property type="project" value="TreeGrafter"/>
</dbReference>
<organism evidence="4 5">
    <name type="scientific">Euroglyphus maynei</name>
    <name type="common">Mayne's house dust mite</name>
    <dbReference type="NCBI Taxonomy" id="6958"/>
    <lineage>
        <taxon>Eukaryota</taxon>
        <taxon>Metazoa</taxon>
        <taxon>Ecdysozoa</taxon>
        <taxon>Arthropoda</taxon>
        <taxon>Chelicerata</taxon>
        <taxon>Arachnida</taxon>
        <taxon>Acari</taxon>
        <taxon>Acariformes</taxon>
        <taxon>Sarcoptiformes</taxon>
        <taxon>Astigmata</taxon>
        <taxon>Psoroptidia</taxon>
        <taxon>Analgoidea</taxon>
        <taxon>Pyroglyphidae</taxon>
        <taxon>Pyroglyphinae</taxon>
        <taxon>Euroglyphus</taxon>
    </lineage>
</organism>
<proteinExistence type="predicted"/>
<keyword evidence="5" id="KW-1185">Reference proteome</keyword>
<dbReference type="SUPFAM" id="SSF52540">
    <property type="entry name" value="P-loop containing nucleoside triphosphate hydrolases"/>
    <property type="match status" value="1"/>
</dbReference>
<sequence>FNSNPSTPRTPLTPAKSLSFDSKDDDQLEKDIRLSEEMRRLLEDHEEELANLETFADYMPTKLKIGLRHPDQVVETSSLASIPPPDVYYQLMIPDEIIDDGRLSALQLESIIYASQQHENFLRDGSRAGFLIGDGAGVGKGRTVAGIIYENYLRGRKRALWFSVSTDLKYDAERDLHDIGASRIEVHLLNKFKYGIKIHSPENDNVKRGVIFSTYHSLIGESTSISGRFSTR</sequence>
<evidence type="ECO:0000256" key="1">
    <source>
        <dbReference type="SAM" id="Coils"/>
    </source>
</evidence>
<reference evidence="4 5" key="1">
    <citation type="submission" date="2017-03" db="EMBL/GenBank/DDBJ databases">
        <title>Genome Survey of Euroglyphus maynei.</title>
        <authorList>
            <person name="Arlian L.G."/>
            <person name="Morgan M.S."/>
            <person name="Rider S.D."/>
        </authorList>
    </citation>
    <scope>NUCLEOTIDE SEQUENCE [LARGE SCALE GENOMIC DNA]</scope>
    <source>
        <strain evidence="4">Arlian Lab</strain>
        <tissue evidence="4">Whole body</tissue>
    </source>
</reference>
<protein>
    <recommendedName>
        <fullName evidence="3">Strawberry notch AAA domain-containing protein</fullName>
    </recommendedName>
</protein>
<dbReference type="PANTHER" id="PTHR12706:SF30">
    <property type="entry name" value="PROTEIN STRAWBERRY NOTCH-RELATED"/>
    <property type="match status" value="1"/>
</dbReference>
<feature type="coiled-coil region" evidence="1">
    <location>
        <begin position="28"/>
        <end position="55"/>
    </location>
</feature>
<feature type="domain" description="Strawberry notch AAA" evidence="3">
    <location>
        <begin position="68"/>
        <end position="224"/>
    </location>
</feature>
<keyword evidence="1" id="KW-0175">Coiled coil</keyword>
<dbReference type="InterPro" id="IPR039187">
    <property type="entry name" value="SNO_AAA"/>
</dbReference>
<dbReference type="PANTHER" id="PTHR12706">
    <property type="entry name" value="STRAWBERRY NOTCH-RELATED"/>
    <property type="match status" value="1"/>
</dbReference>
<name>A0A1Y3B305_EURMA</name>
<dbReference type="InterPro" id="IPR026741">
    <property type="entry name" value="SNO"/>
</dbReference>
<dbReference type="Proteomes" id="UP000194236">
    <property type="component" value="Unassembled WGS sequence"/>
</dbReference>